<evidence type="ECO:0000256" key="9">
    <source>
        <dbReference type="SAM" id="MobiDB-lite"/>
    </source>
</evidence>
<evidence type="ECO:0000256" key="3">
    <source>
        <dbReference type="ARBA" id="ARBA00022679"/>
    </source>
</evidence>
<dbReference type="Gene3D" id="3.30.40.10">
    <property type="entry name" value="Zinc/RING finger domain, C3HC4 (zinc finger)"/>
    <property type="match status" value="1"/>
</dbReference>
<evidence type="ECO:0000256" key="6">
    <source>
        <dbReference type="ARBA" id="ARBA00022771"/>
    </source>
</evidence>
<evidence type="ECO:0000259" key="10">
    <source>
        <dbReference type="PROSITE" id="PS51873"/>
    </source>
</evidence>
<dbReference type="GO" id="GO:0016567">
    <property type="term" value="P:protein ubiquitination"/>
    <property type="evidence" value="ECO:0007669"/>
    <property type="project" value="InterPro"/>
</dbReference>
<dbReference type="GO" id="GO:0061630">
    <property type="term" value="F:ubiquitin protein ligase activity"/>
    <property type="evidence" value="ECO:0007669"/>
    <property type="project" value="UniProtKB-EC"/>
</dbReference>
<feature type="compositionally biased region" description="Polar residues" evidence="9">
    <location>
        <begin position="1"/>
        <end position="20"/>
    </location>
</feature>
<dbReference type="SUPFAM" id="SSF57850">
    <property type="entry name" value="RING/U-box"/>
    <property type="match status" value="2"/>
</dbReference>
<protein>
    <recommendedName>
        <fullName evidence="2">RBR-type E3 ubiquitin transferase</fullName>
        <ecNumber evidence="2">2.3.2.31</ecNumber>
    </recommendedName>
</protein>
<feature type="region of interest" description="Disordered" evidence="9">
    <location>
        <begin position="681"/>
        <end position="718"/>
    </location>
</feature>
<keyword evidence="8" id="KW-0862">Zinc</keyword>
<comment type="caution">
    <text evidence="11">The sequence shown here is derived from an EMBL/GenBank/DDBJ whole genome shotgun (WGS) entry which is preliminary data.</text>
</comment>
<dbReference type="STRING" id="1447875.A0A2B7XYM8"/>
<dbReference type="EC" id="2.3.2.31" evidence="2"/>
<keyword evidence="3" id="KW-0808">Transferase</keyword>
<dbReference type="InterPro" id="IPR013083">
    <property type="entry name" value="Znf_RING/FYVE/PHD"/>
</dbReference>
<evidence type="ECO:0000256" key="7">
    <source>
        <dbReference type="ARBA" id="ARBA00022786"/>
    </source>
</evidence>
<evidence type="ECO:0000313" key="12">
    <source>
        <dbReference type="Proteomes" id="UP000223968"/>
    </source>
</evidence>
<feature type="compositionally biased region" description="Low complexity" evidence="9">
    <location>
        <begin position="681"/>
        <end position="706"/>
    </location>
</feature>
<dbReference type="PROSITE" id="PS51873">
    <property type="entry name" value="TRIAD"/>
    <property type="match status" value="1"/>
</dbReference>
<feature type="region of interest" description="Disordered" evidence="9">
    <location>
        <begin position="86"/>
        <end position="169"/>
    </location>
</feature>
<dbReference type="PANTHER" id="PTHR11685">
    <property type="entry name" value="RBR FAMILY RING FINGER AND IBR DOMAIN-CONTAINING"/>
    <property type="match status" value="1"/>
</dbReference>
<dbReference type="SMART" id="SM00647">
    <property type="entry name" value="IBR"/>
    <property type="match status" value="2"/>
</dbReference>
<feature type="region of interest" description="Disordered" evidence="9">
    <location>
        <begin position="412"/>
        <end position="435"/>
    </location>
</feature>
<keyword evidence="7" id="KW-0833">Ubl conjugation pathway</keyword>
<keyword evidence="6" id="KW-0863">Zinc-finger</keyword>
<evidence type="ECO:0000256" key="2">
    <source>
        <dbReference type="ARBA" id="ARBA00012251"/>
    </source>
</evidence>
<dbReference type="EMBL" id="PDNB01000044">
    <property type="protein sequence ID" value="PGH13577.1"/>
    <property type="molecule type" value="Genomic_DNA"/>
</dbReference>
<dbReference type="Pfam" id="PF01485">
    <property type="entry name" value="IBR"/>
    <property type="match status" value="2"/>
</dbReference>
<feature type="compositionally biased region" description="Polar residues" evidence="9">
    <location>
        <begin position="118"/>
        <end position="134"/>
    </location>
</feature>
<dbReference type="GO" id="GO:0008270">
    <property type="term" value="F:zinc ion binding"/>
    <property type="evidence" value="ECO:0007669"/>
    <property type="project" value="UniProtKB-KW"/>
</dbReference>
<comment type="catalytic activity">
    <reaction evidence="1">
        <text>[E2 ubiquitin-conjugating enzyme]-S-ubiquitinyl-L-cysteine + [acceptor protein]-L-lysine = [E2 ubiquitin-conjugating enzyme]-L-cysteine + [acceptor protein]-N(6)-ubiquitinyl-L-lysine.</text>
        <dbReference type="EC" id="2.3.2.31"/>
    </reaction>
</comment>
<dbReference type="Proteomes" id="UP000223968">
    <property type="component" value="Unassembled WGS sequence"/>
</dbReference>
<evidence type="ECO:0000256" key="5">
    <source>
        <dbReference type="ARBA" id="ARBA00022737"/>
    </source>
</evidence>
<feature type="domain" description="RING-type" evidence="10">
    <location>
        <begin position="175"/>
        <end position="371"/>
    </location>
</feature>
<dbReference type="InterPro" id="IPR031127">
    <property type="entry name" value="E3_UB_ligase_RBR"/>
</dbReference>
<evidence type="ECO:0000313" key="11">
    <source>
        <dbReference type="EMBL" id="PGH13577.1"/>
    </source>
</evidence>
<evidence type="ECO:0000256" key="4">
    <source>
        <dbReference type="ARBA" id="ARBA00022723"/>
    </source>
</evidence>
<dbReference type="CDD" id="cd20335">
    <property type="entry name" value="BRcat_RBR"/>
    <property type="match status" value="1"/>
</dbReference>
<evidence type="ECO:0000256" key="8">
    <source>
        <dbReference type="ARBA" id="ARBA00022833"/>
    </source>
</evidence>
<dbReference type="Gene3D" id="1.20.120.1750">
    <property type="match status" value="1"/>
</dbReference>
<dbReference type="InterPro" id="IPR044066">
    <property type="entry name" value="TRIAD_supradom"/>
</dbReference>
<feature type="region of interest" description="Disordered" evidence="9">
    <location>
        <begin position="1"/>
        <end position="26"/>
    </location>
</feature>
<gene>
    <name evidence="11" type="ORF">AJ79_03570</name>
</gene>
<feature type="compositionally biased region" description="Basic and acidic residues" evidence="9">
    <location>
        <begin position="102"/>
        <end position="116"/>
    </location>
</feature>
<proteinExistence type="predicted"/>
<dbReference type="AlphaFoldDB" id="A0A2B7XYM8"/>
<evidence type="ECO:0000256" key="1">
    <source>
        <dbReference type="ARBA" id="ARBA00001798"/>
    </source>
</evidence>
<accession>A0A2B7XYM8</accession>
<sequence length="732" mass="82990">MAPVTTASNTEHGKTSSTDPPGNHSHLLEWSQLVGLSDLDLKTDQLQPFHWLAHPCPKELKVTSESTPPEITAIVHQSLAADLYKKKTASSKDGTSDTGPSGDRRSIMSDLPDRPKNGSASQLSRLSSVTNSDGSRSPSKRSMDSSSIKRPLGWIASKTTNPTKGLKERLRERNTFKECSSCFNDVLDKNMLGLKCQHKYCLKCFLKLVDIAMKEENLFPPKCCLEKIPQQLILDNLDHSRREKYKLKIQEYSMNPENRWYCPAANCNKWIPPNKVKKGSKPDEKICPHCRASLCALCRRVAHRSETECPRDYGLEATLKEAENYGWRRCYNCHSMVELMTGCRHITCKCGAQFCYTCGTKWRECDCTEEDQRIRQHQIETRRQQSSQQALQALREEEEIAAALAEIDRMEREEALERERSAEEQRRREEEEARDKEMKRMMYIAERVQNLRAALANINRSQQCMLNERHEKAAIDLHDKTMAGPSTFEQKREALMADLKANQKQRLDRLEASQMEELHTMTARHEEEEDDTFLTISRHLKGKPNRECRERSIIDKLKASQETELCALEQLHQAAKHELEQNNQLEVKALEAGLLRDLHSSREADMDTVFKLSKMVIIDRCWFSAVVEKRWEMLDQYRARLIDTGADIEEMPGVRVVGRSVELPADTEFAVVSANAEAIPDATTTPVPATPALASPGALGASTSPAAAPPAAPKHKHTFSKLAHQSPFMLLG</sequence>
<dbReference type="CDD" id="cd22584">
    <property type="entry name" value="Rcat_RBR_unk"/>
    <property type="match status" value="1"/>
</dbReference>
<reference evidence="11 12" key="1">
    <citation type="submission" date="2017-10" db="EMBL/GenBank/DDBJ databases">
        <title>Comparative genomics in systemic dimorphic fungi from Ajellomycetaceae.</title>
        <authorList>
            <person name="Munoz J.F."/>
            <person name="Mcewen J.G."/>
            <person name="Clay O.K."/>
            <person name="Cuomo C.A."/>
        </authorList>
    </citation>
    <scope>NUCLEOTIDE SEQUENCE [LARGE SCALE GENOMIC DNA]</scope>
    <source>
        <strain evidence="11 12">UAMH5409</strain>
    </source>
</reference>
<keyword evidence="12" id="KW-1185">Reference proteome</keyword>
<dbReference type="InterPro" id="IPR002867">
    <property type="entry name" value="IBR_dom"/>
</dbReference>
<keyword evidence="5" id="KW-0677">Repeat</keyword>
<dbReference type="OrthoDB" id="9977870at2759"/>
<keyword evidence="4" id="KW-0479">Metal-binding</keyword>
<organism evidence="11 12">
    <name type="scientific">Helicocarpus griseus UAMH5409</name>
    <dbReference type="NCBI Taxonomy" id="1447875"/>
    <lineage>
        <taxon>Eukaryota</taxon>
        <taxon>Fungi</taxon>
        <taxon>Dikarya</taxon>
        <taxon>Ascomycota</taxon>
        <taxon>Pezizomycotina</taxon>
        <taxon>Eurotiomycetes</taxon>
        <taxon>Eurotiomycetidae</taxon>
        <taxon>Onygenales</taxon>
        <taxon>Ajellomycetaceae</taxon>
        <taxon>Helicocarpus</taxon>
    </lineage>
</organism>
<name>A0A2B7XYM8_9EURO</name>